<dbReference type="GeneID" id="41332388"/>
<dbReference type="RefSeq" id="YP_009667047.1">
    <property type="nucleotide sequence ID" value="NC_043695.1"/>
</dbReference>
<feature type="non-terminal residue" evidence="1">
    <location>
        <position position="138"/>
    </location>
</feature>
<sequence>TRADNTKIVFESHYQTDATLKGDVSSGKRYIHKMDTMPLESLPNSTVNNIISIVPEFSTAFSANSDTEESNSMPFSNHSQHVSRTEEPCLDVLSSYNYQPFNIVDVEAQDVTFVTLKTSSSLVENERYPTQLASFVLA</sequence>
<organism evidence="1">
    <name type="scientific">Sturgeon ichtadenovirus A</name>
    <dbReference type="NCBI Taxonomy" id="691958"/>
    <lineage>
        <taxon>Viruses</taxon>
        <taxon>Varidnaviria</taxon>
        <taxon>Bamfordvirae</taxon>
        <taxon>Preplasmiviricota</taxon>
        <taxon>Polisuviricotina</taxon>
        <taxon>Pharingeaviricetes</taxon>
        <taxon>Rowavirales</taxon>
        <taxon>Adenoviridae</taxon>
        <taxon>Ichtadenovirus</taxon>
        <taxon>Ichtadenovirus acipenseris</taxon>
    </lineage>
</organism>
<proteinExistence type="predicted"/>
<protein>
    <submittedName>
        <fullName evidence="1">DNA polymerase</fullName>
    </submittedName>
</protein>
<evidence type="ECO:0000313" key="1">
    <source>
        <dbReference type="EMBL" id="AAL89791.1"/>
    </source>
</evidence>
<dbReference type="KEGG" id="vg:41332388"/>
<accession>Q8QNS9</accession>
<reference evidence="1" key="1">
    <citation type="journal article" date="2002" name="J. Virol.">
        <title>First molecular evidence for the existence of distinct fish and snake adenoviruses.</title>
        <authorList>
            <person name="Benko M."/>
            <person name="Elo P."/>
            <person name="Ursu K."/>
            <person name="Ahne W."/>
            <person name="LaPatra S.E."/>
            <person name="Thomson D."/>
            <person name="Harrach B."/>
        </authorList>
    </citation>
    <scope>NUCLEOTIDE SEQUENCE</scope>
    <source>
        <strain evidence="1">WSAdV</strain>
    </source>
</reference>
<dbReference type="EMBL" id="AY082701">
    <property type="protein sequence ID" value="AAL89791.1"/>
    <property type="molecule type" value="Genomic_DNA"/>
</dbReference>
<name>Q8QNS9_9ADEN</name>
<feature type="non-terminal residue" evidence="1">
    <location>
        <position position="1"/>
    </location>
</feature>